<dbReference type="FunFam" id="1.10.287.2620:FF:000002">
    <property type="entry name" value="Dynein heavy chain 2, axonemal"/>
    <property type="match status" value="1"/>
</dbReference>
<keyword evidence="8" id="KW-0969">Cilium</keyword>
<keyword evidence="7 12" id="KW-0175">Coiled coil</keyword>
<feature type="domain" description="Dynein heavy chain tail" evidence="14">
    <location>
        <begin position="27"/>
        <end position="603"/>
    </location>
</feature>
<dbReference type="InterPro" id="IPR026983">
    <property type="entry name" value="DHC"/>
</dbReference>
<keyword evidence="6" id="KW-0243">Dynein</keyword>
<evidence type="ECO:0000256" key="11">
    <source>
        <dbReference type="ARBA" id="ARBA00023273"/>
    </source>
</evidence>
<evidence type="ECO:0000259" key="14">
    <source>
        <dbReference type="Pfam" id="PF08385"/>
    </source>
</evidence>
<dbReference type="Pfam" id="PF08385">
    <property type="entry name" value="DHC_N1"/>
    <property type="match status" value="1"/>
</dbReference>
<keyword evidence="9" id="KW-0505">Motor protein</keyword>
<comment type="subcellular location">
    <subcellularLocation>
        <location evidence="1">Cytoplasm</location>
        <location evidence="1">Cytoskeleton</location>
        <location evidence="1">Cilium axoneme</location>
    </subcellularLocation>
</comment>
<keyword evidence="17" id="KW-1185">Reference proteome</keyword>
<keyword evidence="4" id="KW-0547">Nucleotide-binding</keyword>
<dbReference type="GO" id="GO:0005874">
    <property type="term" value="C:microtubule"/>
    <property type="evidence" value="ECO:0007669"/>
    <property type="project" value="UniProtKB-KW"/>
</dbReference>
<dbReference type="Pfam" id="PF08393">
    <property type="entry name" value="DHC_N2"/>
    <property type="match status" value="1"/>
</dbReference>
<evidence type="ECO:0000256" key="3">
    <source>
        <dbReference type="ARBA" id="ARBA00022701"/>
    </source>
</evidence>
<keyword evidence="3" id="KW-0493">Microtubule</keyword>
<evidence type="ECO:0000256" key="2">
    <source>
        <dbReference type="ARBA" id="ARBA00022490"/>
    </source>
</evidence>
<dbReference type="PANTHER" id="PTHR46532:SF11">
    <property type="entry name" value="DYNEIN AXONEMAL HEAVY CHAIN 12"/>
    <property type="match status" value="1"/>
</dbReference>
<dbReference type="GO" id="GO:0007018">
    <property type="term" value="P:microtubule-based movement"/>
    <property type="evidence" value="ECO:0007669"/>
    <property type="project" value="InterPro"/>
</dbReference>
<evidence type="ECO:0000256" key="9">
    <source>
        <dbReference type="ARBA" id="ARBA00023175"/>
    </source>
</evidence>
<evidence type="ECO:0000256" key="8">
    <source>
        <dbReference type="ARBA" id="ARBA00023069"/>
    </source>
</evidence>
<evidence type="ECO:0000256" key="6">
    <source>
        <dbReference type="ARBA" id="ARBA00023017"/>
    </source>
</evidence>
<keyword evidence="10" id="KW-0206">Cytoskeleton</keyword>
<dbReference type="Proteomes" id="UP000593567">
    <property type="component" value="Unassembled WGS sequence"/>
</dbReference>
<dbReference type="Gene3D" id="1.10.287.2620">
    <property type="match status" value="1"/>
</dbReference>
<comment type="caution">
    <text evidence="16">The sequence shown here is derived from an EMBL/GenBank/DDBJ whole genome shotgun (WGS) entry which is preliminary data.</text>
</comment>
<evidence type="ECO:0000313" key="17">
    <source>
        <dbReference type="Proteomes" id="UP000593567"/>
    </source>
</evidence>
<reference evidence="16" key="1">
    <citation type="submission" date="2020-06" db="EMBL/GenBank/DDBJ databases">
        <title>Draft genome of Bugula neritina, a colonial animal packing powerful symbionts and potential medicines.</title>
        <authorList>
            <person name="Rayko M."/>
        </authorList>
    </citation>
    <scope>NUCLEOTIDE SEQUENCE [LARGE SCALE GENOMIC DNA]</scope>
    <source>
        <strain evidence="16">Kwan_BN1</strain>
    </source>
</reference>
<dbReference type="GO" id="GO:0051959">
    <property type="term" value="F:dynein light intermediate chain binding"/>
    <property type="evidence" value="ECO:0007669"/>
    <property type="project" value="InterPro"/>
</dbReference>
<evidence type="ECO:0000256" key="13">
    <source>
        <dbReference type="SAM" id="SignalP"/>
    </source>
</evidence>
<keyword evidence="2" id="KW-0963">Cytoplasm</keyword>
<dbReference type="GO" id="GO:0045505">
    <property type="term" value="F:dynein intermediate chain binding"/>
    <property type="evidence" value="ECO:0007669"/>
    <property type="project" value="InterPro"/>
</dbReference>
<evidence type="ECO:0000256" key="4">
    <source>
        <dbReference type="ARBA" id="ARBA00022741"/>
    </source>
</evidence>
<dbReference type="InterPro" id="IPR013594">
    <property type="entry name" value="Dynein_heavy_tail"/>
</dbReference>
<dbReference type="AlphaFoldDB" id="A0A7J7IS40"/>
<evidence type="ECO:0000256" key="1">
    <source>
        <dbReference type="ARBA" id="ARBA00004430"/>
    </source>
</evidence>
<organism evidence="16 17">
    <name type="scientific">Bugula neritina</name>
    <name type="common">Brown bryozoan</name>
    <name type="synonym">Sertularia neritina</name>
    <dbReference type="NCBI Taxonomy" id="10212"/>
    <lineage>
        <taxon>Eukaryota</taxon>
        <taxon>Metazoa</taxon>
        <taxon>Spiralia</taxon>
        <taxon>Lophotrochozoa</taxon>
        <taxon>Bryozoa</taxon>
        <taxon>Gymnolaemata</taxon>
        <taxon>Cheilostomatida</taxon>
        <taxon>Flustrina</taxon>
        <taxon>Buguloidea</taxon>
        <taxon>Bugulidae</taxon>
        <taxon>Bugula</taxon>
    </lineage>
</organism>
<dbReference type="GO" id="GO:0005524">
    <property type="term" value="F:ATP binding"/>
    <property type="evidence" value="ECO:0007669"/>
    <property type="project" value="UniProtKB-KW"/>
</dbReference>
<keyword evidence="13" id="KW-0732">Signal</keyword>
<evidence type="ECO:0000259" key="15">
    <source>
        <dbReference type="Pfam" id="PF08393"/>
    </source>
</evidence>
<dbReference type="EMBL" id="VXIV02003546">
    <property type="protein sequence ID" value="KAF6016387.1"/>
    <property type="molecule type" value="Genomic_DNA"/>
</dbReference>
<evidence type="ECO:0000256" key="12">
    <source>
        <dbReference type="SAM" id="Coils"/>
    </source>
</evidence>
<protein>
    <submittedName>
        <fullName evidence="16">DNAH9</fullName>
    </submittedName>
</protein>
<sequence length="1253" mass="146591">MLRFWSSTLIFFIILPNSNGGYNRQLVHAIESVIIDWSHQIRDVLKQDSAQPLLDGLNPTPRVEVEFWRAKCDNLECIFDQLRNPKVRKMAELLEKTASSYYSSFKTLFHDVVTALTEAQDINLYLKPLMVHFEDLEQMEFDECVPVIAPLMHCICLTWVHSRFYSTPARIIVLLQEVCNLFIQQAHAFLGTTNDLFTGELDEVLLKVSGCLKTLHAFRQTYKEHKAKLETYLKEGVKANKWEFADALVFARYDKVVERIETLKSLLSTASEFMKLEKIEFGGIKGKQLSSLVESMFLEFQSLYKVFGEKSYDALELDEKEFLSDYEVFTSHIEDFDKRLASIICQGFEDCSELESAFRLVDIFGGLLDRPIIKEIFDPYYPKLVEYTNRELDVVKVIYDIQMQAMLSEFGAPVHRNLPKVYGGLRWAQEIRERVEKPIANFKHIEHSCMKSLEAEEMFRKYEEMLKLLNSYETSLYEEWTAGVSEACSFNLKQPLLTRNKETNLIAVNFDPQLVAVLREVHYLEKRQLEDIPEDAAKLFSKNETFRKFRANLDLTVAWYNKVRQTVLEVEYPLVEQQLADIDHQLEEAENALNWTNDDAWGYIEDTREMVHDLEKRVQKAKDNVECVTKLMQTWNKLPLFERKKEGKSERMLNLDDRADRVNKRYNEIRDVGLTVHSLVKENLELYRADETSDKWQAYVDYIDEITVDGFFNIIHCSLQYLLENTDPAQPNQDVLFESKLELQVPHMIFQPSLDYGIADGYYDLVDGLVGDVYKQASLIPRLAAHTGVSHYQEDLEEMEELSEMRTELMERVTGIMNKACEYRNTFDTYAYLWVDDRNEFMNQFLLYNHVLTAEEIESHTDEGVPECPPTLDQFKDQVDTYEQIFTEVEGLQGVQTFDKWFKVDVNPFKLALLNIIKRWSYMFKQHLIDHVTNSLLELREFIKETEVGFQEEVEEGDYDGLVKCMGHLIAVRDRQAATDEMFEPLKATIELLKTYSQEMSEDVHQQLQELPEKWANIKKVAITVKQQVAPHQTNEVANIRRKTASFDVAQHELRELFRSIGPFSYSCEDPYEQLDRQHLVIHGMEGEMLALNDSASLFEVNIPDFKQLKTCRKEVKMLKVLWDYVFLVRSSIDDWKTTQWESINVEQMDMDCKKFAKDIRALDKEMRAWDTYTGVEDVVKNMITSLRAVAELQNPAIRDRHWQQLMQATGVKFTMDETTTLSDLLSLNLHEYEDEVHGIVDKAVKEMEWRKY</sequence>
<accession>A0A7J7IS40</accession>
<feature type="chain" id="PRO_5029869304" evidence="13">
    <location>
        <begin position="21"/>
        <end position="1253"/>
    </location>
</feature>
<gene>
    <name evidence="16" type="ORF">EB796_025316</name>
</gene>
<feature type="coiled-coil region" evidence="12">
    <location>
        <begin position="572"/>
        <end position="631"/>
    </location>
</feature>
<dbReference type="OrthoDB" id="6273447at2759"/>
<dbReference type="PANTHER" id="PTHR46532">
    <property type="entry name" value="MALE FERTILITY FACTOR KL5"/>
    <property type="match status" value="1"/>
</dbReference>
<evidence type="ECO:0000313" key="16">
    <source>
        <dbReference type="EMBL" id="KAF6016387.1"/>
    </source>
</evidence>
<evidence type="ECO:0000256" key="5">
    <source>
        <dbReference type="ARBA" id="ARBA00022840"/>
    </source>
</evidence>
<proteinExistence type="predicted"/>
<keyword evidence="5" id="KW-0067">ATP-binding</keyword>
<evidence type="ECO:0000256" key="7">
    <source>
        <dbReference type="ARBA" id="ARBA00023054"/>
    </source>
</evidence>
<evidence type="ECO:0000256" key="10">
    <source>
        <dbReference type="ARBA" id="ARBA00023212"/>
    </source>
</evidence>
<feature type="signal peptide" evidence="13">
    <location>
        <begin position="1"/>
        <end position="20"/>
    </location>
</feature>
<name>A0A7J7IS40_BUGNE</name>
<dbReference type="GO" id="GO:0005858">
    <property type="term" value="C:axonemal dynein complex"/>
    <property type="evidence" value="ECO:0007669"/>
    <property type="project" value="TreeGrafter"/>
</dbReference>
<dbReference type="InterPro" id="IPR013602">
    <property type="entry name" value="Dynein_heavy_linker"/>
</dbReference>
<feature type="domain" description="Dynein heavy chain linker" evidence="15">
    <location>
        <begin position="1109"/>
        <end position="1252"/>
    </location>
</feature>
<keyword evidence="11" id="KW-0966">Cell projection</keyword>